<comment type="caution">
    <text evidence="1">The sequence shown here is derived from an EMBL/GenBank/DDBJ whole genome shotgun (WGS) entry which is preliminary data.</text>
</comment>
<dbReference type="RefSeq" id="WP_243360149.1">
    <property type="nucleotide sequence ID" value="NZ_JALGBH010000001.1"/>
</dbReference>
<organism evidence="1 2">
    <name type="scientific">Pedobacter montanisoli</name>
    <dbReference type="NCBI Taxonomy" id="2923277"/>
    <lineage>
        <taxon>Bacteria</taxon>
        <taxon>Pseudomonadati</taxon>
        <taxon>Bacteroidota</taxon>
        <taxon>Sphingobacteriia</taxon>
        <taxon>Sphingobacteriales</taxon>
        <taxon>Sphingobacteriaceae</taxon>
        <taxon>Pedobacter</taxon>
    </lineage>
</organism>
<dbReference type="EMBL" id="JALGBH010000001">
    <property type="protein sequence ID" value="MCJ0742049.1"/>
    <property type="molecule type" value="Genomic_DNA"/>
</dbReference>
<sequence length="205" mass="23578">MKSNFIKILLFFTCLALSCRNDKKPAQTSVKDNERQYYNAIIGWHIDIPQGYKQTHENSLKLNDENGKNAVKQNYNTEVNTDSIMHLLSFQRNQFNLFDSTIKKFDVKRDGDYLKNNAATQKMLYDIYAAQKIRIDTSSFTQKISDVPFQVFNIKIYGPNGSVVMQQQMYAALIKGYDLGINISFNNEADKDVLLNALKASTFEK</sequence>
<gene>
    <name evidence="1" type="ORF">MMF97_04930</name>
</gene>
<reference evidence="1" key="1">
    <citation type="submission" date="2022-03" db="EMBL/GenBank/DDBJ databases">
        <authorList>
            <person name="Woo C.Y."/>
        </authorList>
    </citation>
    <scope>NUCLEOTIDE SEQUENCE</scope>
    <source>
        <strain evidence="1">CYS-01</strain>
    </source>
</reference>
<accession>A0ABS9ZVJ9</accession>
<name>A0ABS9ZVJ9_9SPHI</name>
<dbReference type="PROSITE" id="PS51257">
    <property type="entry name" value="PROKAR_LIPOPROTEIN"/>
    <property type="match status" value="1"/>
</dbReference>
<dbReference type="Proteomes" id="UP001165460">
    <property type="component" value="Unassembled WGS sequence"/>
</dbReference>
<protein>
    <recommendedName>
        <fullName evidence="3">DUF4840 domain-containing protein</fullName>
    </recommendedName>
</protein>
<proteinExistence type="predicted"/>
<keyword evidence="2" id="KW-1185">Reference proteome</keyword>
<evidence type="ECO:0000313" key="2">
    <source>
        <dbReference type="Proteomes" id="UP001165460"/>
    </source>
</evidence>
<evidence type="ECO:0000313" key="1">
    <source>
        <dbReference type="EMBL" id="MCJ0742049.1"/>
    </source>
</evidence>
<evidence type="ECO:0008006" key="3">
    <source>
        <dbReference type="Google" id="ProtNLM"/>
    </source>
</evidence>